<protein>
    <recommendedName>
        <fullName evidence="3">NUDIX hydrolase</fullName>
    </recommendedName>
</protein>
<dbReference type="Proteomes" id="UP001500730">
    <property type="component" value="Unassembled WGS sequence"/>
</dbReference>
<evidence type="ECO:0008006" key="3">
    <source>
        <dbReference type="Google" id="ProtNLM"/>
    </source>
</evidence>
<gene>
    <name evidence="1" type="ORF">GCM10009858_44820</name>
</gene>
<reference evidence="2" key="1">
    <citation type="journal article" date="2019" name="Int. J. Syst. Evol. Microbiol.">
        <title>The Global Catalogue of Microorganisms (GCM) 10K type strain sequencing project: providing services to taxonomists for standard genome sequencing and annotation.</title>
        <authorList>
            <consortium name="The Broad Institute Genomics Platform"/>
            <consortium name="The Broad Institute Genome Sequencing Center for Infectious Disease"/>
            <person name="Wu L."/>
            <person name="Ma J."/>
        </authorList>
    </citation>
    <scope>NUCLEOTIDE SEQUENCE [LARGE SCALE GENOMIC DNA]</scope>
    <source>
        <strain evidence="2">JCM 16259</strain>
    </source>
</reference>
<organism evidence="1 2">
    <name type="scientific">Terrabacter carboxydivorans</name>
    <dbReference type="NCBI Taxonomy" id="619730"/>
    <lineage>
        <taxon>Bacteria</taxon>
        <taxon>Bacillati</taxon>
        <taxon>Actinomycetota</taxon>
        <taxon>Actinomycetes</taxon>
        <taxon>Micrococcales</taxon>
        <taxon>Intrasporangiaceae</taxon>
        <taxon>Terrabacter</taxon>
    </lineage>
</organism>
<proteinExistence type="predicted"/>
<comment type="caution">
    <text evidence="1">The sequence shown here is derived from an EMBL/GenBank/DDBJ whole genome shotgun (WGS) entry which is preliminary data.</text>
</comment>
<keyword evidence="2" id="KW-1185">Reference proteome</keyword>
<accession>A0ABP5ZNN7</accession>
<name>A0ABP5ZNN7_9MICO</name>
<sequence>MHFIGSATSALGQVGVVTGIVVVTWHPADASRLQRALRLTNEAFAETLGAAARTVAKWHANPSMALTLEMQAALDTLLSRASPEAQQRFEQLGAAGHLGRSTEADVRRVSELLSDARHLHTSLTWLDEVRDAPSGTTFGAVVTRAVRGQVEEPACAPSERPDRQALSRFLLDYYSHGDEIRGAIFLDTCAERLRTSLVTPDRGALSTARGIDARFELTRAPASAAPEATDALITAAEARLAACLSGRTRFVDQPTYRLLRCDTGAHGIRAAFGLSTFVRYGLTFDLLEAEAVGGVGSNAVRLELRDQLLPTLNTVLDPGSRECVGGALALTAFARPAQGGRPADFLLLVQERSSRVVNGAGRIAVIPKCFHQPTNEPPAEVDIRTTLLRELEEELFGRAEVDGTGDTCRLAEVLHPSRMTAPMTWLVDSANLDIRLTGFAYNLVAGSFEFPAVIAVQDETFWSEFGGCVEANWESSGLWRISSADADGIEQLLHDPRWSDEGLIAFALGLKQLAETNPDRVRLPDFEIGVTP</sequence>
<evidence type="ECO:0000313" key="1">
    <source>
        <dbReference type="EMBL" id="GAA2501661.1"/>
    </source>
</evidence>
<evidence type="ECO:0000313" key="2">
    <source>
        <dbReference type="Proteomes" id="UP001500730"/>
    </source>
</evidence>
<dbReference type="EMBL" id="BAAARE010000034">
    <property type="protein sequence ID" value="GAA2501661.1"/>
    <property type="molecule type" value="Genomic_DNA"/>
</dbReference>